<keyword evidence="1 3" id="KW-0560">Oxidoreductase</keyword>
<dbReference type="Pfam" id="PF01243">
    <property type="entry name" value="PNPOx_N"/>
    <property type="match status" value="1"/>
</dbReference>
<dbReference type="EC" id="1.-.-.-" evidence="3"/>
<dbReference type="NCBIfam" id="TIGR03618">
    <property type="entry name" value="Rv1155_F420"/>
    <property type="match status" value="1"/>
</dbReference>
<accession>A0ABV5YEW6</accession>
<organism evidence="3 4">
    <name type="scientific">Actinoallomurus acaciae</name>
    <dbReference type="NCBI Taxonomy" id="502577"/>
    <lineage>
        <taxon>Bacteria</taxon>
        <taxon>Bacillati</taxon>
        <taxon>Actinomycetota</taxon>
        <taxon>Actinomycetes</taxon>
        <taxon>Streptosporangiales</taxon>
        <taxon>Thermomonosporaceae</taxon>
        <taxon>Actinoallomurus</taxon>
    </lineage>
</organism>
<name>A0ABV5YEW6_9ACTN</name>
<proteinExistence type="predicted"/>
<dbReference type="PANTHER" id="PTHR35176">
    <property type="entry name" value="HEME OXYGENASE HI_0854-RELATED"/>
    <property type="match status" value="1"/>
</dbReference>
<evidence type="ECO:0000313" key="3">
    <source>
        <dbReference type="EMBL" id="MFB9833590.1"/>
    </source>
</evidence>
<dbReference type="RefSeq" id="WP_378201529.1">
    <property type="nucleotide sequence ID" value="NZ_JBHLZP010000096.1"/>
</dbReference>
<dbReference type="Gene3D" id="2.30.110.10">
    <property type="entry name" value="Electron Transport, Fmn-binding Protein, Chain A"/>
    <property type="match status" value="1"/>
</dbReference>
<evidence type="ECO:0000256" key="1">
    <source>
        <dbReference type="ARBA" id="ARBA00023002"/>
    </source>
</evidence>
<dbReference type="InterPro" id="IPR012349">
    <property type="entry name" value="Split_barrel_FMN-bd"/>
</dbReference>
<dbReference type="InterPro" id="IPR019920">
    <property type="entry name" value="F420-binding_dom_put"/>
</dbReference>
<dbReference type="SUPFAM" id="SSF50475">
    <property type="entry name" value="FMN-binding split barrel"/>
    <property type="match status" value="1"/>
</dbReference>
<dbReference type="EMBL" id="JBHLZP010000096">
    <property type="protein sequence ID" value="MFB9833590.1"/>
    <property type="molecule type" value="Genomic_DNA"/>
</dbReference>
<evidence type="ECO:0000313" key="4">
    <source>
        <dbReference type="Proteomes" id="UP001589627"/>
    </source>
</evidence>
<reference evidence="3 4" key="1">
    <citation type="submission" date="2024-09" db="EMBL/GenBank/DDBJ databases">
        <authorList>
            <person name="Sun Q."/>
            <person name="Mori K."/>
        </authorList>
    </citation>
    <scope>NUCLEOTIDE SEQUENCE [LARGE SCALE GENOMIC DNA]</scope>
    <source>
        <strain evidence="3 4">TBRC 0563</strain>
    </source>
</reference>
<dbReference type="InterPro" id="IPR052019">
    <property type="entry name" value="F420H2_bilvrd_red/Heme_oxyg"/>
</dbReference>
<dbReference type="GO" id="GO:0016491">
    <property type="term" value="F:oxidoreductase activity"/>
    <property type="evidence" value="ECO:0007669"/>
    <property type="project" value="UniProtKB-KW"/>
</dbReference>
<dbReference type="Proteomes" id="UP001589627">
    <property type="component" value="Unassembled WGS sequence"/>
</dbReference>
<dbReference type="PANTHER" id="PTHR35176:SF6">
    <property type="entry name" value="HEME OXYGENASE HI_0854-RELATED"/>
    <property type="match status" value="1"/>
</dbReference>
<dbReference type="InterPro" id="IPR011576">
    <property type="entry name" value="Pyridox_Oxase_N"/>
</dbReference>
<protein>
    <submittedName>
        <fullName evidence="3">PPOX class F420-dependent oxidoreductase</fullName>
        <ecNumber evidence="3">1.-.-.-</ecNumber>
    </submittedName>
</protein>
<feature type="domain" description="Pyridoxamine 5'-phosphate oxidase N-terminal" evidence="2">
    <location>
        <begin position="20"/>
        <end position="120"/>
    </location>
</feature>
<evidence type="ECO:0000259" key="2">
    <source>
        <dbReference type="Pfam" id="PF01243"/>
    </source>
</evidence>
<sequence>MTPPRPPLETRPKEMTTMLDPDVRRVLDCTSIAHLASVLPDGAPHSVPVWVGTHGDHVAILTGPGSRKARNLRRDPRVALSLTPADNPFQPVIVRGRVIEWLEGDAAWEIVDKIAAKYIGGPYSRDEERVVALIEPDRQSVGMS</sequence>
<gene>
    <name evidence="3" type="ORF">ACFFNX_15475</name>
</gene>
<comment type="caution">
    <text evidence="3">The sequence shown here is derived from an EMBL/GenBank/DDBJ whole genome shotgun (WGS) entry which is preliminary data.</text>
</comment>
<keyword evidence="4" id="KW-1185">Reference proteome</keyword>